<dbReference type="GO" id="GO:0071007">
    <property type="term" value="C:U2-type catalytic step 2 spliceosome"/>
    <property type="evidence" value="ECO:0007669"/>
    <property type="project" value="TreeGrafter"/>
</dbReference>
<sequence length="415" mass="46778">MSAFPRGQIGTANPVMSLKEATQLGRGAARKGLPPGMRLGEDFPMVCEKCLGDNPFLRMIKLPNDAACKITNKPFNVFRWRPGKGRPYKKTIVCYEIAAEKNICQSCLVDMEYGLPVALRDAFLAAQKSKTMDGVAEVPISEVNQAYYFQQKLANRDESGASSNQAASERLLRVAAEFTESNEKDRIFVENEIDPKTGKLKKKKRSLKPPEDKSITTLFLSGLPEEIDEEETKALLQPYGEIVRVYMLREKCSAFLEFSTRKEAERAIFNAKGKVMCQGKRVRVGWAEKRVDEHGAPIEPSKDQLLALREEEEEEPEPKRQKKEENVNITHKKAIEDAANRTIALDNDAANKTTFDMQKLKKDFPPPPTNLKKYAQAMLPPPGLVRFRNMPTIRYSYPSMTKSALEGIDLVVRDT</sequence>
<dbReference type="InterPro" id="IPR048995">
    <property type="entry name" value="STL11/RBM22-like_N"/>
</dbReference>
<evidence type="ECO:0000313" key="4">
    <source>
        <dbReference type="EMBL" id="CAE0433451.1"/>
    </source>
</evidence>
<evidence type="ECO:0000256" key="2">
    <source>
        <dbReference type="PROSITE-ProRule" id="PRU00176"/>
    </source>
</evidence>
<dbReference type="InterPro" id="IPR039171">
    <property type="entry name" value="Cwc2/Slt11"/>
</dbReference>
<evidence type="ECO:0000259" key="3">
    <source>
        <dbReference type="PROSITE" id="PS50102"/>
    </source>
</evidence>
<dbReference type="GO" id="GO:0036002">
    <property type="term" value="F:pre-mRNA binding"/>
    <property type="evidence" value="ECO:0007669"/>
    <property type="project" value="TreeGrafter"/>
</dbReference>
<dbReference type="GO" id="GO:0071006">
    <property type="term" value="C:U2-type catalytic step 1 spliceosome"/>
    <property type="evidence" value="ECO:0007669"/>
    <property type="project" value="TreeGrafter"/>
</dbReference>
<dbReference type="PANTHER" id="PTHR14089:SF6">
    <property type="entry name" value="PRE-MRNA-SPLICING FACTOR RBM22"/>
    <property type="match status" value="1"/>
</dbReference>
<keyword evidence="1 2" id="KW-0694">RNA-binding</keyword>
<dbReference type="Gene3D" id="3.30.70.330">
    <property type="match status" value="1"/>
</dbReference>
<protein>
    <recommendedName>
        <fullName evidence="3">RRM domain-containing protein</fullName>
    </recommendedName>
</protein>
<accession>A0A7S3LJQ7</accession>
<dbReference type="SUPFAM" id="SSF54928">
    <property type="entry name" value="RNA-binding domain, RBD"/>
    <property type="match status" value="1"/>
</dbReference>
<dbReference type="GO" id="GO:0000974">
    <property type="term" value="C:Prp19 complex"/>
    <property type="evidence" value="ECO:0007669"/>
    <property type="project" value="TreeGrafter"/>
</dbReference>
<gene>
    <name evidence="4" type="ORF">ASTO00021_LOCUS3772</name>
</gene>
<dbReference type="Pfam" id="PF00076">
    <property type="entry name" value="RRM_1"/>
    <property type="match status" value="1"/>
</dbReference>
<reference evidence="4" key="1">
    <citation type="submission" date="2021-01" db="EMBL/GenBank/DDBJ databases">
        <authorList>
            <person name="Corre E."/>
            <person name="Pelletier E."/>
            <person name="Niang G."/>
            <person name="Scheremetjew M."/>
            <person name="Finn R."/>
            <person name="Kale V."/>
            <person name="Holt S."/>
            <person name="Cochrane G."/>
            <person name="Meng A."/>
            <person name="Brown T."/>
            <person name="Cohen L."/>
        </authorList>
    </citation>
    <scope>NUCLEOTIDE SEQUENCE</scope>
    <source>
        <strain evidence="4">GSBS06</strain>
    </source>
</reference>
<dbReference type="PANTHER" id="PTHR14089">
    <property type="entry name" value="PRE-MRNA-SPLICING FACTOR RBM22"/>
    <property type="match status" value="1"/>
</dbReference>
<dbReference type="Pfam" id="PF21369">
    <property type="entry name" value="STL11_N"/>
    <property type="match status" value="1"/>
</dbReference>
<dbReference type="InterPro" id="IPR000504">
    <property type="entry name" value="RRM_dom"/>
</dbReference>
<feature type="domain" description="RRM" evidence="3">
    <location>
        <begin position="216"/>
        <end position="289"/>
    </location>
</feature>
<organism evidence="4">
    <name type="scientific">Aplanochytrium stocchinoi</name>
    <dbReference type="NCBI Taxonomy" id="215587"/>
    <lineage>
        <taxon>Eukaryota</taxon>
        <taxon>Sar</taxon>
        <taxon>Stramenopiles</taxon>
        <taxon>Bigyra</taxon>
        <taxon>Labyrinthulomycetes</taxon>
        <taxon>Thraustochytrida</taxon>
        <taxon>Thraustochytriidae</taxon>
        <taxon>Aplanochytrium</taxon>
    </lineage>
</organism>
<dbReference type="AlphaFoldDB" id="A0A7S3LJQ7"/>
<dbReference type="GO" id="GO:0017070">
    <property type="term" value="F:U6 snRNA binding"/>
    <property type="evidence" value="ECO:0007669"/>
    <property type="project" value="TreeGrafter"/>
</dbReference>
<dbReference type="SMART" id="SM00360">
    <property type="entry name" value="RRM"/>
    <property type="match status" value="1"/>
</dbReference>
<dbReference type="InterPro" id="IPR035979">
    <property type="entry name" value="RBD_domain_sf"/>
</dbReference>
<dbReference type="EMBL" id="HBIN01005251">
    <property type="protein sequence ID" value="CAE0433451.1"/>
    <property type="molecule type" value="Transcribed_RNA"/>
</dbReference>
<evidence type="ECO:0000256" key="1">
    <source>
        <dbReference type="ARBA" id="ARBA00022884"/>
    </source>
</evidence>
<dbReference type="PROSITE" id="PS50102">
    <property type="entry name" value="RRM"/>
    <property type="match status" value="1"/>
</dbReference>
<name>A0A7S3LJQ7_9STRA</name>
<proteinExistence type="predicted"/>
<dbReference type="InterPro" id="IPR012677">
    <property type="entry name" value="Nucleotide-bd_a/b_plait_sf"/>
</dbReference>